<feature type="transmembrane region" description="Helical" evidence="1">
    <location>
        <begin position="132"/>
        <end position="153"/>
    </location>
</feature>
<feature type="domain" description="Nucleoside transporter/FeoB GTPase Gate" evidence="2">
    <location>
        <begin position="45"/>
        <end position="149"/>
    </location>
</feature>
<evidence type="ECO:0000313" key="4">
    <source>
        <dbReference type="Proteomes" id="UP000597668"/>
    </source>
</evidence>
<comment type="caution">
    <text evidence="3">The sequence shown here is derived from an EMBL/GenBank/DDBJ whole genome shotgun (WGS) entry which is preliminary data.</text>
</comment>
<organism evidence="3 4">
    <name type="scientific">Neobittarella massiliensis</name>
    <name type="common">ex Bilen et al. 2018</name>
    <dbReference type="NCBI Taxonomy" id="2041842"/>
    <lineage>
        <taxon>Bacteria</taxon>
        <taxon>Bacillati</taxon>
        <taxon>Bacillota</taxon>
        <taxon>Clostridia</taxon>
        <taxon>Eubacteriales</taxon>
        <taxon>Oscillospiraceae</taxon>
        <taxon>Neobittarella (ex Bilen et al. 2018)</taxon>
    </lineage>
</organism>
<protein>
    <submittedName>
        <fullName evidence="3">Spore maturation protein A</fullName>
    </submittedName>
</protein>
<dbReference type="Proteomes" id="UP000597668">
    <property type="component" value="Unassembled WGS sequence"/>
</dbReference>
<dbReference type="InterPro" id="IPR011642">
    <property type="entry name" value="Gate_dom"/>
</dbReference>
<keyword evidence="1" id="KW-1133">Transmembrane helix</keyword>
<keyword evidence="1" id="KW-0472">Membrane</keyword>
<keyword evidence="1" id="KW-0812">Transmembrane</keyword>
<evidence type="ECO:0000259" key="2">
    <source>
        <dbReference type="Pfam" id="PF07670"/>
    </source>
</evidence>
<feature type="transmembrane region" description="Helical" evidence="1">
    <location>
        <begin position="87"/>
        <end position="112"/>
    </location>
</feature>
<evidence type="ECO:0000313" key="3">
    <source>
        <dbReference type="EMBL" id="MBC3514934.1"/>
    </source>
</evidence>
<gene>
    <name evidence="3" type="ORF">H8K20_00825</name>
</gene>
<feature type="transmembrane region" description="Helical" evidence="1">
    <location>
        <begin position="165"/>
        <end position="184"/>
    </location>
</feature>
<dbReference type="EMBL" id="JACOGI010000001">
    <property type="protein sequence ID" value="MBC3514934.1"/>
    <property type="molecule type" value="Genomic_DNA"/>
</dbReference>
<proteinExistence type="predicted"/>
<accession>A0A8J6IJY3</accession>
<evidence type="ECO:0000256" key="1">
    <source>
        <dbReference type="SAM" id="Phobius"/>
    </source>
</evidence>
<keyword evidence="4" id="KW-1185">Reference proteome</keyword>
<dbReference type="RefSeq" id="WP_164998056.1">
    <property type="nucleotide sequence ID" value="NZ_JACOGI010000001.1"/>
</dbReference>
<feature type="transmembrane region" description="Helical" evidence="1">
    <location>
        <begin position="42"/>
        <end position="58"/>
    </location>
</feature>
<dbReference type="AlphaFoldDB" id="A0A8J6IJY3"/>
<reference evidence="3" key="1">
    <citation type="submission" date="2020-08" db="EMBL/GenBank/DDBJ databases">
        <authorList>
            <person name="Liu C."/>
            <person name="Sun Q."/>
        </authorList>
    </citation>
    <scope>NUCLEOTIDE SEQUENCE</scope>
    <source>
        <strain evidence="3">NSJ-65</strain>
    </source>
</reference>
<dbReference type="Pfam" id="PF07670">
    <property type="entry name" value="Gate"/>
    <property type="match status" value="1"/>
</dbReference>
<sequence>MMTYIWSGLVVLSVIFGALTGRIDAVSTAALGECLKAVELSATLLGGLCLWGGVMKIAEKSGLSEKISGLLYPLLGRIFHGLRRGSAAFAAIAMNLMANLLGLGNAATPLGLAAMTQLQKENPDPETATDNMILFVVLNTASLQLIPTTTATLRLKAGSQAPMEILPCVWLASILSVTVGLTVAKLGCALHRRRR</sequence>
<name>A0A8J6IJY3_9FIRM</name>